<sequence>MASLGVNDRVSIQDVFFSVQALEELQIGDDLPCIGANSLPLQCRSSFDTNFEDRRAFITGCSKFIEEATKHAEFDELLREGFAHAANLYTWRCCSRAVPMPRSNDQPNRAEINEKIMQVLEPEVRKLDNFMQFTLTTVTRFCDEFRLLCHPEKRNDFVSESLLLLLGKLLNMFLVLDALKDMKASTKNDLSTFRRASQFASHNSHTLSLFLANQNSIKQLLRKEIQEMDGHEELLADLINISAHFYENKMYISPDQRHAHIKVIAFCLYLMDLEVYTRLDQKKRISIQKLDKIFNSTEVVPLFGDMNILPFSFVKQCRNARQCGPNGQCKCYDSAKWPLSNNESERCHVDIVQRLPHIREQHDDFVTNLSRIRNEISVYNRVGPSNDGENREMANLALSGLQLLCGWTCDVVETVAWKLLNPTNQRRNVDCPDNAETYELATKYNYTGQEKAAIIELISMAKSVQSLMSNMDTDFSVPIRQHIYAELQDFVGGPLRDLLGKAVKHKKDIMTGIISSIIETCSDFSANGGMDHHPLNKLNSRSSDLSSMKSMGGKKSKKGIDTGSMPDLRSRRRSVVPSSTQLYLARTMLESLVHEKSSSTGRRVFRKDVDEKYRDKMIHFLRQSYFWPALLNLKQSLDECVNLSQLWFREFYLEMAMGTRIQFPIDMSMPWMLIDHILSSLDPSLLECALHQLDLYNDAAAFALSHFRKQFLYDEVEAEVNLCFDQFVYKLSEAVLTHYKQLAATMLLDKGFKADCAKDGITIWRPPASRFETLLRQRHVQLLGRSIDLNRLVSQRINAALLRSLDVAISKFEAEGLHYIMVLDNLIEVNRLCHRLLSDHLGSLADFQDLLLEANRQVSAPNGRITLHVFAELTDDLLPNFCFNTTTRRFVRGKLNYRKPPERGRPPNVAVQYEFGSKSLNAAFSNLSMMFSGFIGVPHLRVVAKLVGYQGISAILFDLLCLARRLLNDQIKTHFRVLLGLMPKTCKLQRFEYGVEGNLQYFIHQLRDFSAYGPLRRECCQSLRELGNILALALLVELGLAQEEMFDLLAAAAFTNQIPKPYAKNLEEQEMKMHKLESKYSRLQIATIVRQLGTETQAKIAAESELLTRERLCCGLNIFEMLLNRLRDTLLSDPVWRGPVPSNGVMWVDECHEFYRLWSAFQLALSLAQVQLQGQQLSSVGSASSSLSSVENVYGTLKKGVTSSMPLDGGVQQQQQGTTVEELFGDGIYWAGCAIIRLLGQHRRFEVLDFSYHILRVNRAVGVGQQQQQGTGIAKDSGKTQQQQQTIARLIDRIRRVQAQHNQVFAFLGNYCGQLDAQEEQKVRHFAPPVYQPQQNPYANGHEGSAL</sequence>
<dbReference type="InterPro" id="IPR009828">
    <property type="entry name" value="CYRIA/CYRIB_Rac1-bd"/>
</dbReference>
<dbReference type="InterPro" id="IPR008081">
    <property type="entry name" value="Cytoplasmic_FMR1-int"/>
</dbReference>
<dbReference type="PIRSF" id="PIRSF008153">
    <property type="entry name" value="FMR1_interacting"/>
    <property type="match status" value="1"/>
</dbReference>
<accession>A0A914I212</accession>
<protein>
    <submittedName>
        <fullName evidence="5">CYRIA/CYRIB Rac1 binding domain-containing protein</fullName>
    </submittedName>
</protein>
<organism evidence="4 5">
    <name type="scientific">Globodera rostochiensis</name>
    <name type="common">Golden nematode worm</name>
    <name type="synonym">Heterodera rostochiensis</name>
    <dbReference type="NCBI Taxonomy" id="31243"/>
    <lineage>
        <taxon>Eukaryota</taxon>
        <taxon>Metazoa</taxon>
        <taxon>Ecdysozoa</taxon>
        <taxon>Nematoda</taxon>
        <taxon>Chromadorea</taxon>
        <taxon>Rhabditida</taxon>
        <taxon>Tylenchina</taxon>
        <taxon>Tylenchomorpha</taxon>
        <taxon>Tylenchoidea</taxon>
        <taxon>Heteroderidae</taxon>
        <taxon>Heteroderinae</taxon>
        <taxon>Globodera</taxon>
    </lineage>
</organism>
<dbReference type="PANTHER" id="PTHR12195">
    <property type="entry name" value="CYTOPLASMIC FMR1-INTERACTING PROTEIN-RELATED"/>
    <property type="match status" value="1"/>
</dbReference>
<keyword evidence="4" id="KW-1185">Reference proteome</keyword>
<evidence type="ECO:0000256" key="1">
    <source>
        <dbReference type="ARBA" id="ARBA00025790"/>
    </source>
</evidence>
<dbReference type="Pfam" id="PF07159">
    <property type="entry name" value="CYRIA-B_Rac1-bd"/>
    <property type="match status" value="1"/>
</dbReference>
<evidence type="ECO:0000313" key="4">
    <source>
        <dbReference type="Proteomes" id="UP000887572"/>
    </source>
</evidence>
<dbReference type="GO" id="GO:0005737">
    <property type="term" value="C:cytoplasm"/>
    <property type="evidence" value="ECO:0007669"/>
    <property type="project" value="UniProtKB-ARBA"/>
</dbReference>
<proteinExistence type="inferred from homology"/>
<evidence type="ECO:0000259" key="3">
    <source>
        <dbReference type="Pfam" id="PF07159"/>
    </source>
</evidence>
<evidence type="ECO:0000313" key="5">
    <source>
        <dbReference type="WBParaSite" id="Gr19_v10_g6146.t1"/>
    </source>
</evidence>
<feature type="compositionally biased region" description="Low complexity" evidence="2">
    <location>
        <begin position="537"/>
        <end position="551"/>
    </location>
</feature>
<dbReference type="WBParaSite" id="Gr19_v10_g6146.t1">
    <property type="protein sequence ID" value="Gr19_v10_g6146.t1"/>
    <property type="gene ID" value="Gr19_v10_g6146"/>
</dbReference>
<evidence type="ECO:0000256" key="2">
    <source>
        <dbReference type="SAM" id="MobiDB-lite"/>
    </source>
</evidence>
<comment type="similarity">
    <text evidence="1">Belongs to the CYFIP family.</text>
</comment>
<dbReference type="GO" id="GO:0030833">
    <property type="term" value="P:regulation of actin filament polymerization"/>
    <property type="evidence" value="ECO:0007669"/>
    <property type="project" value="InterPro"/>
</dbReference>
<feature type="region of interest" description="Disordered" evidence="2">
    <location>
        <begin position="537"/>
        <end position="572"/>
    </location>
</feature>
<reference evidence="5" key="1">
    <citation type="submission" date="2022-11" db="UniProtKB">
        <authorList>
            <consortium name="WormBaseParasite"/>
        </authorList>
    </citation>
    <scope>IDENTIFICATION</scope>
</reference>
<dbReference type="Proteomes" id="UP000887572">
    <property type="component" value="Unplaced"/>
</dbReference>
<dbReference type="PRINTS" id="PR01698">
    <property type="entry name" value="CYTOFMRPINTP"/>
</dbReference>
<dbReference type="Pfam" id="PF05994">
    <property type="entry name" value="FragX_IP"/>
    <property type="match status" value="1"/>
</dbReference>
<feature type="domain" description="CYRIA/CYRIB Rac1 binding" evidence="3">
    <location>
        <begin position="76"/>
        <end position="203"/>
    </location>
</feature>
<name>A0A914I212_GLORO</name>
<dbReference type="GO" id="GO:0031267">
    <property type="term" value="F:small GTPase binding"/>
    <property type="evidence" value="ECO:0007669"/>
    <property type="project" value="InterPro"/>
</dbReference>